<evidence type="ECO:0000313" key="3">
    <source>
        <dbReference type="Proteomes" id="UP000792457"/>
    </source>
</evidence>
<proteinExistence type="predicted"/>
<dbReference type="AlphaFoldDB" id="A0A8K0PDX9"/>
<accession>A0A8K0PDX9</accession>
<evidence type="ECO:0000313" key="2">
    <source>
        <dbReference type="EMBL" id="KAG8239764.1"/>
    </source>
</evidence>
<reference evidence="2" key="1">
    <citation type="submission" date="2013-04" db="EMBL/GenBank/DDBJ databases">
        <authorList>
            <person name="Qu J."/>
            <person name="Murali S.C."/>
            <person name="Bandaranaike D."/>
            <person name="Bellair M."/>
            <person name="Blankenburg K."/>
            <person name="Chao H."/>
            <person name="Dinh H."/>
            <person name="Doddapaneni H."/>
            <person name="Downs B."/>
            <person name="Dugan-Rocha S."/>
            <person name="Elkadiri S."/>
            <person name="Gnanaolivu R.D."/>
            <person name="Hernandez B."/>
            <person name="Javaid M."/>
            <person name="Jayaseelan J.C."/>
            <person name="Lee S."/>
            <person name="Li M."/>
            <person name="Ming W."/>
            <person name="Munidasa M."/>
            <person name="Muniz J."/>
            <person name="Nguyen L."/>
            <person name="Ongeri F."/>
            <person name="Osuji N."/>
            <person name="Pu L.-L."/>
            <person name="Puazo M."/>
            <person name="Qu C."/>
            <person name="Quiroz J."/>
            <person name="Raj R."/>
            <person name="Weissenberger G."/>
            <person name="Xin Y."/>
            <person name="Zou X."/>
            <person name="Han Y."/>
            <person name="Richards S."/>
            <person name="Worley K."/>
            <person name="Muzny D."/>
            <person name="Gibbs R."/>
        </authorList>
    </citation>
    <scope>NUCLEOTIDE SEQUENCE</scope>
    <source>
        <strain evidence="2">Sampled in the wild</strain>
    </source>
</reference>
<feature type="compositionally biased region" description="Polar residues" evidence="1">
    <location>
        <begin position="50"/>
        <end position="67"/>
    </location>
</feature>
<feature type="non-terminal residue" evidence="2">
    <location>
        <position position="140"/>
    </location>
</feature>
<keyword evidence="3" id="KW-1185">Reference proteome</keyword>
<dbReference type="EMBL" id="KZ309924">
    <property type="protein sequence ID" value="KAG8239764.1"/>
    <property type="molecule type" value="Genomic_DNA"/>
</dbReference>
<gene>
    <name evidence="2" type="ORF">J437_LFUL019360</name>
</gene>
<evidence type="ECO:0000256" key="1">
    <source>
        <dbReference type="SAM" id="MobiDB-lite"/>
    </source>
</evidence>
<dbReference type="Proteomes" id="UP000792457">
    <property type="component" value="Unassembled WGS sequence"/>
</dbReference>
<feature type="compositionally biased region" description="Basic and acidic residues" evidence="1">
    <location>
        <begin position="24"/>
        <end position="49"/>
    </location>
</feature>
<protein>
    <submittedName>
        <fullName evidence="2">Uncharacterized protein</fullName>
    </submittedName>
</protein>
<sequence length="140" mass="15671">MCLQRLKKLVRKNERPLQQILRREAEIGLSISEKKDKSKISNDHWEKKSVNTVSPETTPETKNQKNSAPPKPAGKAEMEGKSITLPSAASMEEHEEQLKDFLDGEQARGGVATAIRETLYTSRVANEFHFISTPRISSPG</sequence>
<name>A0A8K0PDX9_LADFU</name>
<organism evidence="2 3">
    <name type="scientific">Ladona fulva</name>
    <name type="common">Scarce chaser dragonfly</name>
    <name type="synonym">Libellula fulva</name>
    <dbReference type="NCBI Taxonomy" id="123851"/>
    <lineage>
        <taxon>Eukaryota</taxon>
        <taxon>Metazoa</taxon>
        <taxon>Ecdysozoa</taxon>
        <taxon>Arthropoda</taxon>
        <taxon>Hexapoda</taxon>
        <taxon>Insecta</taxon>
        <taxon>Pterygota</taxon>
        <taxon>Palaeoptera</taxon>
        <taxon>Odonata</taxon>
        <taxon>Epiprocta</taxon>
        <taxon>Anisoptera</taxon>
        <taxon>Libelluloidea</taxon>
        <taxon>Libellulidae</taxon>
        <taxon>Ladona</taxon>
    </lineage>
</organism>
<feature type="region of interest" description="Disordered" evidence="1">
    <location>
        <begin position="24"/>
        <end position="104"/>
    </location>
</feature>
<comment type="caution">
    <text evidence="2">The sequence shown here is derived from an EMBL/GenBank/DDBJ whole genome shotgun (WGS) entry which is preliminary data.</text>
</comment>
<reference evidence="2" key="2">
    <citation type="submission" date="2017-10" db="EMBL/GenBank/DDBJ databases">
        <title>Ladona fulva Genome sequencing and assembly.</title>
        <authorList>
            <person name="Murali S."/>
            <person name="Richards S."/>
            <person name="Bandaranaike D."/>
            <person name="Bellair M."/>
            <person name="Blankenburg K."/>
            <person name="Chao H."/>
            <person name="Dinh H."/>
            <person name="Doddapaneni H."/>
            <person name="Dugan-Rocha S."/>
            <person name="Elkadiri S."/>
            <person name="Gnanaolivu R."/>
            <person name="Hernandez B."/>
            <person name="Skinner E."/>
            <person name="Javaid M."/>
            <person name="Lee S."/>
            <person name="Li M."/>
            <person name="Ming W."/>
            <person name="Munidasa M."/>
            <person name="Muniz J."/>
            <person name="Nguyen L."/>
            <person name="Hughes D."/>
            <person name="Osuji N."/>
            <person name="Pu L.-L."/>
            <person name="Puazo M."/>
            <person name="Qu C."/>
            <person name="Quiroz J."/>
            <person name="Raj R."/>
            <person name="Weissenberger G."/>
            <person name="Xin Y."/>
            <person name="Zou X."/>
            <person name="Han Y."/>
            <person name="Worley K."/>
            <person name="Muzny D."/>
            <person name="Gibbs R."/>
        </authorList>
    </citation>
    <scope>NUCLEOTIDE SEQUENCE</scope>
    <source>
        <strain evidence="2">Sampled in the wild</strain>
    </source>
</reference>